<dbReference type="Proteomes" id="UP000373269">
    <property type="component" value="Chromosome"/>
</dbReference>
<accession>A0ABX6D607</accession>
<dbReference type="SUPFAM" id="SSF53756">
    <property type="entry name" value="UDP-Glycosyltransferase/glycogen phosphorylase"/>
    <property type="match status" value="1"/>
</dbReference>
<keyword evidence="1" id="KW-0808">Transferase</keyword>
<feature type="domain" description="Glycosyl transferase family 1" evidence="2">
    <location>
        <begin position="183"/>
        <end position="339"/>
    </location>
</feature>
<dbReference type="Pfam" id="PF00534">
    <property type="entry name" value="Glycos_transf_1"/>
    <property type="match status" value="1"/>
</dbReference>
<dbReference type="PANTHER" id="PTHR46401:SF2">
    <property type="entry name" value="GLYCOSYLTRANSFERASE WBBK-RELATED"/>
    <property type="match status" value="1"/>
</dbReference>
<evidence type="ECO:0000313" key="4">
    <source>
        <dbReference type="Proteomes" id="UP000373269"/>
    </source>
</evidence>
<dbReference type="RefSeq" id="WP_369594572.1">
    <property type="nucleotide sequence ID" value="NZ_CP045835.1"/>
</dbReference>
<dbReference type="EMBL" id="CP045835">
    <property type="protein sequence ID" value="QGG49997.1"/>
    <property type="molecule type" value="Genomic_DNA"/>
</dbReference>
<dbReference type="Gene3D" id="3.40.50.2000">
    <property type="entry name" value="Glycogen Phosphorylase B"/>
    <property type="match status" value="2"/>
</dbReference>
<evidence type="ECO:0000259" key="2">
    <source>
        <dbReference type="Pfam" id="PF00534"/>
    </source>
</evidence>
<proteinExistence type="predicted"/>
<protein>
    <submittedName>
        <fullName evidence="3">Glycosyltransferase</fullName>
    </submittedName>
</protein>
<reference evidence="3 4" key="1">
    <citation type="submission" date="2019-11" db="EMBL/GenBank/DDBJ databases">
        <title>Whole Genome Sequencing and Comparative Genomic Analyses of Lysinibacillus pakistanensis LZH-9, a Halotolerant Strain with Excellent COD Removal Capability.</title>
        <authorList>
            <person name="Zhou H."/>
        </authorList>
    </citation>
    <scope>NUCLEOTIDE SEQUENCE [LARGE SCALE GENOMIC DNA]</scope>
    <source>
        <strain evidence="3 4">LZH-9</strain>
    </source>
</reference>
<name>A0ABX6D607_9BACI</name>
<gene>
    <name evidence="3" type="ORF">GDS87_03140</name>
</gene>
<dbReference type="InterPro" id="IPR001296">
    <property type="entry name" value="Glyco_trans_1"/>
</dbReference>
<keyword evidence="4" id="KW-1185">Reference proteome</keyword>
<sequence length="365" mass="41917">MKKKYIYINGRFMTQTITGVQRYAIEVIRSLDWLLSKGDINGKQYKFIILAPQNTKYNLNLNNISVQVVGRLNSHLWEQIELPFFSSNGLLVNLCNTAPMFSGYQILTIHDASVSANKNNYSFLFKFWYQFLYRILPFRTKKIVTDSNFSKDELIKYYPIKEEKIKTIYLGTEHLKPVKSNNEILQKFNLGNTTYILAVSNMNPNKNFSGIITALNYIKNQDLQVVIVGPKDNPIYSEVDLNSSLRINLVGYVSDEELSTLYKNAACFVYPSFYEGFGLPPLEAMVNGCPVIVSNKASLPEVLGDAAIYCDPYEPKDIAEKIEQVLNDENLRNELKIKGLERVNIYSWERCALEIFKVMMEVMDS</sequence>
<evidence type="ECO:0000256" key="1">
    <source>
        <dbReference type="ARBA" id="ARBA00022679"/>
    </source>
</evidence>
<evidence type="ECO:0000313" key="3">
    <source>
        <dbReference type="EMBL" id="QGG49997.1"/>
    </source>
</evidence>
<organism evidence="3 4">
    <name type="scientific">Lysinibacillus pakistanensis</name>
    <dbReference type="NCBI Taxonomy" id="759811"/>
    <lineage>
        <taxon>Bacteria</taxon>
        <taxon>Bacillati</taxon>
        <taxon>Bacillota</taxon>
        <taxon>Bacilli</taxon>
        <taxon>Bacillales</taxon>
        <taxon>Bacillaceae</taxon>
        <taxon>Lysinibacillus</taxon>
    </lineage>
</organism>
<dbReference type="PANTHER" id="PTHR46401">
    <property type="entry name" value="GLYCOSYLTRANSFERASE WBBK-RELATED"/>
    <property type="match status" value="1"/>
</dbReference>
<dbReference type="CDD" id="cd03809">
    <property type="entry name" value="GT4_MtfB-like"/>
    <property type="match status" value="1"/>
</dbReference>